<keyword evidence="2" id="KW-0732">Signal</keyword>
<protein>
    <recommendedName>
        <fullName evidence="5">Endonuclease/exonuclease/phosphatase family protein</fullName>
    </recommendedName>
</protein>
<evidence type="ECO:0008006" key="5">
    <source>
        <dbReference type="Google" id="ProtNLM"/>
    </source>
</evidence>
<feature type="signal peptide" evidence="2">
    <location>
        <begin position="1"/>
        <end position="38"/>
    </location>
</feature>
<dbReference type="EMBL" id="SMKA01000054">
    <property type="protein sequence ID" value="TDC29794.1"/>
    <property type="molecule type" value="Genomic_DNA"/>
</dbReference>
<gene>
    <name evidence="3" type="ORF">E1261_14770</name>
</gene>
<sequence>MPVPFRLPRSRRSLTATALGAAVLSVGVLLSAAGASTAAEVPRLDYVHVYTNNVENLKTIDANCPGDWQDLIFAMKRTDPAPDIFLVQQISNRTELTLLVSTMEAKLGRDYTGRIANPEPPEQPARCDGEKRQQTTAIIFDTDRFNVLQADTWFADRDGADGCQNTGQSRAEALRLKLRDTLAEKDITVASTHWPTNNSGGHPCAAENAREASEKVSGWGGDLMIWGGDANITAGNPGDWKAWYRQTNGDLGGDAGFRDVMYDHCGKVTAPRGECLGNNWTIGGSNRIDYLWAKKPNGMPLTTAVHTVTFEEAGQADAHYTGSDNPANYSDHRAVRARIHY</sequence>
<feature type="region of interest" description="Disordered" evidence="1">
    <location>
        <begin position="112"/>
        <end position="131"/>
    </location>
</feature>
<proteinExistence type="predicted"/>
<evidence type="ECO:0000256" key="1">
    <source>
        <dbReference type="SAM" id="MobiDB-lite"/>
    </source>
</evidence>
<keyword evidence="4" id="KW-1185">Reference proteome</keyword>
<dbReference type="OrthoDB" id="4942342at2"/>
<dbReference type="InterPro" id="IPR036691">
    <property type="entry name" value="Endo/exonu/phosph_ase_sf"/>
</dbReference>
<accession>A0A4R4Q433</accession>
<dbReference type="AlphaFoldDB" id="A0A4R4Q433"/>
<dbReference type="Gene3D" id="3.60.10.10">
    <property type="entry name" value="Endonuclease/exonuclease/phosphatase"/>
    <property type="match status" value="1"/>
</dbReference>
<organism evidence="3 4">
    <name type="scientific">Kribbella albertanoniae</name>
    <dbReference type="NCBI Taxonomy" id="1266829"/>
    <lineage>
        <taxon>Bacteria</taxon>
        <taxon>Bacillati</taxon>
        <taxon>Actinomycetota</taxon>
        <taxon>Actinomycetes</taxon>
        <taxon>Propionibacteriales</taxon>
        <taxon>Kribbellaceae</taxon>
        <taxon>Kribbella</taxon>
    </lineage>
</organism>
<evidence type="ECO:0000313" key="3">
    <source>
        <dbReference type="EMBL" id="TDC29794.1"/>
    </source>
</evidence>
<name>A0A4R4Q433_9ACTN</name>
<evidence type="ECO:0000313" key="4">
    <source>
        <dbReference type="Proteomes" id="UP000295075"/>
    </source>
</evidence>
<evidence type="ECO:0000256" key="2">
    <source>
        <dbReference type="SAM" id="SignalP"/>
    </source>
</evidence>
<dbReference type="Proteomes" id="UP000295075">
    <property type="component" value="Unassembled WGS sequence"/>
</dbReference>
<comment type="caution">
    <text evidence="3">The sequence shown here is derived from an EMBL/GenBank/DDBJ whole genome shotgun (WGS) entry which is preliminary data.</text>
</comment>
<feature type="chain" id="PRO_5020618041" description="Endonuclease/exonuclease/phosphatase family protein" evidence="2">
    <location>
        <begin position="39"/>
        <end position="341"/>
    </location>
</feature>
<reference evidence="3 4" key="1">
    <citation type="submission" date="2019-03" db="EMBL/GenBank/DDBJ databases">
        <title>Draft genome sequences of novel Actinobacteria.</title>
        <authorList>
            <person name="Sahin N."/>
            <person name="Ay H."/>
            <person name="Saygin H."/>
        </authorList>
    </citation>
    <scope>NUCLEOTIDE SEQUENCE [LARGE SCALE GENOMIC DNA]</scope>
    <source>
        <strain evidence="3 4">JCM 30547</strain>
    </source>
</reference>
<dbReference type="SUPFAM" id="SSF56219">
    <property type="entry name" value="DNase I-like"/>
    <property type="match status" value="1"/>
</dbReference>
<dbReference type="RefSeq" id="WP_132406909.1">
    <property type="nucleotide sequence ID" value="NZ_SMKA01000054.1"/>
</dbReference>